<dbReference type="EMBL" id="BNJJ01000001">
    <property type="protein sequence ID" value="GHO82399.1"/>
    <property type="molecule type" value="Genomic_DNA"/>
</dbReference>
<sequence>MLARPSSPQAQVTPAQVWSALSGDLRTRVIALLAQLALCIVIARLSDEESEEEKSRACSISRDQNPS</sequence>
<reference evidence="2 3" key="1">
    <citation type="journal article" date="2021" name="Int. J. Syst. Evol. Microbiol.">
        <title>Reticulibacter mediterranei gen. nov., sp. nov., within the new family Reticulibacteraceae fam. nov., and Ktedonospora formicarum gen. nov., sp. nov., Ktedonobacter robiniae sp. nov., Dictyobacter formicarum sp. nov. and Dictyobacter arantiisoli sp. nov., belonging to the class Ktedonobacteria.</title>
        <authorList>
            <person name="Yabe S."/>
            <person name="Zheng Y."/>
            <person name="Wang C.M."/>
            <person name="Sakai Y."/>
            <person name="Abe K."/>
            <person name="Yokota A."/>
            <person name="Donadio S."/>
            <person name="Cavaletti L."/>
            <person name="Monciardini P."/>
        </authorList>
    </citation>
    <scope>NUCLEOTIDE SEQUENCE [LARGE SCALE GENOMIC DNA]</scope>
    <source>
        <strain evidence="2 3">SOSP1-9</strain>
    </source>
</reference>
<protein>
    <submittedName>
        <fullName evidence="2">Uncharacterized protein</fullName>
    </submittedName>
</protein>
<keyword evidence="3" id="KW-1185">Reference proteome</keyword>
<gene>
    <name evidence="2" type="ORF">KSZ_04050</name>
</gene>
<evidence type="ECO:0000313" key="2">
    <source>
        <dbReference type="EMBL" id="GHO82399.1"/>
    </source>
</evidence>
<dbReference type="Proteomes" id="UP000635565">
    <property type="component" value="Unassembled WGS sequence"/>
</dbReference>
<comment type="caution">
    <text evidence="2">The sequence shown here is derived from an EMBL/GenBank/DDBJ whole genome shotgun (WGS) entry which is preliminary data.</text>
</comment>
<organism evidence="2 3">
    <name type="scientific">Dictyobacter formicarum</name>
    <dbReference type="NCBI Taxonomy" id="2778368"/>
    <lineage>
        <taxon>Bacteria</taxon>
        <taxon>Bacillati</taxon>
        <taxon>Chloroflexota</taxon>
        <taxon>Ktedonobacteria</taxon>
        <taxon>Ktedonobacterales</taxon>
        <taxon>Dictyobacteraceae</taxon>
        <taxon>Dictyobacter</taxon>
    </lineage>
</organism>
<evidence type="ECO:0000313" key="3">
    <source>
        <dbReference type="Proteomes" id="UP000635565"/>
    </source>
</evidence>
<proteinExistence type="predicted"/>
<name>A0ABQ3V981_9CHLR</name>
<feature type="region of interest" description="Disordered" evidence="1">
    <location>
        <begin position="46"/>
        <end position="67"/>
    </location>
</feature>
<accession>A0ABQ3V981</accession>
<evidence type="ECO:0000256" key="1">
    <source>
        <dbReference type="SAM" id="MobiDB-lite"/>
    </source>
</evidence>